<evidence type="ECO:0000256" key="9">
    <source>
        <dbReference type="SAM" id="SignalP"/>
    </source>
</evidence>
<sequence length="1005" mass="110274">MWNSRAILCLLSLLHSLLLHSVLPLVSAQGSKTTPWNTLSGSPPLVIARGGFSGIYPDSSDLAYSLAAQTSLANVIVWCDVQLTKDREGICIPSIKLENATDIGHISKYKSKTYSVNGVQTSGYFSVDYTLKELLSNVILIQRDYTRTNKFDRSNCRILTVNDLVRTEAPNPPGLWLNIQHDAFYAQHNLSMKNFVLIVSRTVNVSYISSPEASFLRSLRAHVNPSITKLVFRFLEKDKVDPSTNQTYGSLLKNLTSIKTFASGILVPKEYIWPVDPSSLYILPHTSLVSDAHKVGLEVFASDFMNDLSISYNYSYDPVAEYLNFIDNGNFSVDGVLSDFPLTPSEAIDCFAHIGLNAPKKVNTLVISKYGASGDYPPCTDLAYEKAISDGVDVLDCPVQMSKDGIPFCLSSIDLIESTNVAQSSFSRLGKTIPEIKSGNGIFTFDLAWDNIKSLSPLMLNPHSINSLYRNPEYNKKGQFLTLSDFLNLTKTHTSTLNVMIIIENAAYLARKQNLSVTDAVIDTLSKSGYDKPGAPKVMIQSTNSSVLLKFKEKAKYELVYKIDEIVGGAVDSAISDIKRFAHSVVVKKESVYPVSELFVIASTKIVSKFKSSNLSVYVETFSNEFLSQAWDFMSDAYVEINTFVQDAAIDGVITDFPKTANRYRRNKCLNLGDKTPMYMEPVQVGDLLQVMDKSLLPPAQAPAPPLTEDEVTEPPLPPLSKIAPSSPISGTEAGAPPPRNAQAKNAAYLARKQNLSVTDAVIDTLSKSGYDKPGAPKVMIQSTNSSVLLKFKEKAKYELVYKIDEIVGGAVDSAISDIKRFAHSVVVKKESVYPVSELFVIASTKIVSKFKSSNLSVYVETFSNEFLSQAWDFMSDAYVEINTFVQDAAIDGVITDFPKTANRYRRNKCLNLGDKTPMYMEPVQVGDLLQVMDKSLLPPAQAPAPPLTEDEVTEPPLPPLSKIAPSSPISGTEAGAPPPRNAQAKVTVCIFLSTLTLLVASLLL</sequence>
<gene>
    <name evidence="11" type="ORF">DEO72_LG1g1874</name>
</gene>
<dbReference type="CDD" id="cd08604">
    <property type="entry name" value="GDPD_SHV3_repeat_2"/>
    <property type="match status" value="1"/>
</dbReference>
<evidence type="ECO:0000256" key="5">
    <source>
        <dbReference type="ARBA" id="ARBA00022801"/>
    </source>
</evidence>
<organism evidence="11 12">
    <name type="scientific">Vigna unguiculata</name>
    <name type="common">Cowpea</name>
    <dbReference type="NCBI Taxonomy" id="3917"/>
    <lineage>
        <taxon>Eukaryota</taxon>
        <taxon>Viridiplantae</taxon>
        <taxon>Streptophyta</taxon>
        <taxon>Embryophyta</taxon>
        <taxon>Tracheophyta</taxon>
        <taxon>Spermatophyta</taxon>
        <taxon>Magnoliopsida</taxon>
        <taxon>eudicotyledons</taxon>
        <taxon>Gunneridae</taxon>
        <taxon>Pentapetalae</taxon>
        <taxon>rosids</taxon>
        <taxon>fabids</taxon>
        <taxon>Fabales</taxon>
        <taxon>Fabaceae</taxon>
        <taxon>Papilionoideae</taxon>
        <taxon>50 kb inversion clade</taxon>
        <taxon>NPAAA clade</taxon>
        <taxon>indigoferoid/millettioid clade</taxon>
        <taxon>Phaseoleae</taxon>
        <taxon>Vigna</taxon>
    </lineage>
</organism>
<dbReference type="Gene3D" id="3.20.20.190">
    <property type="entry name" value="Phosphatidylinositol (PI) phosphodiesterase"/>
    <property type="match status" value="3"/>
</dbReference>
<dbReference type="FunFam" id="3.20.20.190:FF:000011">
    <property type="entry name" value="Glycerophosphodiester phosphodiesterase GDPDL3"/>
    <property type="match status" value="1"/>
</dbReference>
<dbReference type="InterPro" id="IPR030395">
    <property type="entry name" value="GP_PDE_dom"/>
</dbReference>
<dbReference type="EC" id="3.1.4.46" evidence="2"/>
<feature type="chain" id="PRO_5020040435" description="glycerophosphodiester phosphodiesterase" evidence="9">
    <location>
        <begin position="29"/>
        <end position="1005"/>
    </location>
</feature>
<feature type="domain" description="GP-PDE" evidence="10">
    <location>
        <begin position="364"/>
        <end position="665"/>
    </location>
</feature>
<feature type="domain" description="GP-PDE" evidence="10">
    <location>
        <begin position="44"/>
        <end position="348"/>
    </location>
</feature>
<accession>A0A4D6KLA0</accession>
<dbReference type="AlphaFoldDB" id="A0A4D6KLA0"/>
<feature type="region of interest" description="Disordered" evidence="8">
    <location>
        <begin position="699"/>
        <end position="741"/>
    </location>
</feature>
<evidence type="ECO:0000259" key="10">
    <source>
        <dbReference type="PROSITE" id="PS51704"/>
    </source>
</evidence>
<dbReference type="InterPro" id="IPR017946">
    <property type="entry name" value="PLC-like_Pdiesterase_TIM-brl"/>
</dbReference>
<dbReference type="CDD" id="cd08603">
    <property type="entry name" value="GDPD_SHV3_repeat_1"/>
    <property type="match status" value="1"/>
</dbReference>
<dbReference type="GO" id="GO:0008889">
    <property type="term" value="F:glycerophosphodiester phosphodiesterase activity"/>
    <property type="evidence" value="ECO:0007669"/>
    <property type="project" value="UniProtKB-EC"/>
</dbReference>
<evidence type="ECO:0000313" key="12">
    <source>
        <dbReference type="Proteomes" id="UP000501690"/>
    </source>
</evidence>
<dbReference type="Proteomes" id="UP000501690">
    <property type="component" value="Linkage Group LG1"/>
</dbReference>
<dbReference type="Pfam" id="PF03009">
    <property type="entry name" value="GDPD"/>
    <property type="match status" value="2"/>
</dbReference>
<keyword evidence="6" id="KW-0325">Glycoprotein</keyword>
<protein>
    <recommendedName>
        <fullName evidence="2">glycerophosphodiester phosphodiesterase</fullName>
        <ecNumber evidence="2">3.1.4.46</ecNumber>
    </recommendedName>
</protein>
<dbReference type="GO" id="GO:0006071">
    <property type="term" value="P:glycerol metabolic process"/>
    <property type="evidence" value="ECO:0007669"/>
    <property type="project" value="UniProtKB-KW"/>
</dbReference>
<dbReference type="GO" id="GO:0006629">
    <property type="term" value="P:lipid metabolic process"/>
    <property type="evidence" value="ECO:0007669"/>
    <property type="project" value="InterPro"/>
</dbReference>
<comment type="similarity">
    <text evidence="1">Belongs to the glycerophosphoryl diester phosphodiesterase family.</text>
</comment>
<evidence type="ECO:0000256" key="7">
    <source>
        <dbReference type="ARBA" id="ARBA00047512"/>
    </source>
</evidence>
<evidence type="ECO:0000313" key="11">
    <source>
        <dbReference type="EMBL" id="QCD78242.1"/>
    </source>
</evidence>
<dbReference type="EMBL" id="CP039345">
    <property type="protein sequence ID" value="QCD78242.1"/>
    <property type="molecule type" value="Genomic_DNA"/>
</dbReference>
<dbReference type="PROSITE" id="PS51704">
    <property type="entry name" value="GP_PDE"/>
    <property type="match status" value="2"/>
</dbReference>
<dbReference type="FunFam" id="3.20.20.190:FF:000013">
    <property type="entry name" value="Glycerophosphodiester phosphodiesterase GDPDL3"/>
    <property type="match status" value="1"/>
</dbReference>
<feature type="region of interest" description="Disordered" evidence="8">
    <location>
        <begin position="941"/>
        <end position="979"/>
    </location>
</feature>
<evidence type="ECO:0000256" key="1">
    <source>
        <dbReference type="ARBA" id="ARBA00007277"/>
    </source>
</evidence>
<keyword evidence="4" id="KW-0319">Glycerol metabolism</keyword>
<proteinExistence type="inferred from homology"/>
<dbReference type="PANTHER" id="PTHR43620">
    <property type="entry name" value="GLYCEROPHOSPHORYL DIESTER PHOSPHODIESTERASE"/>
    <property type="match status" value="1"/>
</dbReference>
<evidence type="ECO:0000256" key="3">
    <source>
        <dbReference type="ARBA" id="ARBA00022729"/>
    </source>
</evidence>
<dbReference type="PANTHER" id="PTHR43620:SF7">
    <property type="entry name" value="GLYCEROPHOSPHODIESTER PHOSPHODIESTERASE GDPD5-RELATED"/>
    <property type="match status" value="1"/>
</dbReference>
<keyword evidence="3 9" id="KW-0732">Signal</keyword>
<evidence type="ECO:0000256" key="2">
    <source>
        <dbReference type="ARBA" id="ARBA00012247"/>
    </source>
</evidence>
<feature type="signal peptide" evidence="9">
    <location>
        <begin position="1"/>
        <end position="28"/>
    </location>
</feature>
<keyword evidence="12" id="KW-1185">Reference proteome</keyword>
<comment type="catalytic activity">
    <reaction evidence="7">
        <text>a sn-glycero-3-phosphodiester + H2O = an alcohol + sn-glycerol 3-phosphate + H(+)</text>
        <dbReference type="Rhea" id="RHEA:12969"/>
        <dbReference type="ChEBI" id="CHEBI:15377"/>
        <dbReference type="ChEBI" id="CHEBI:15378"/>
        <dbReference type="ChEBI" id="CHEBI:30879"/>
        <dbReference type="ChEBI" id="CHEBI:57597"/>
        <dbReference type="ChEBI" id="CHEBI:83408"/>
        <dbReference type="EC" id="3.1.4.46"/>
    </reaction>
</comment>
<evidence type="ECO:0000256" key="4">
    <source>
        <dbReference type="ARBA" id="ARBA00022798"/>
    </source>
</evidence>
<evidence type="ECO:0000256" key="8">
    <source>
        <dbReference type="SAM" id="MobiDB-lite"/>
    </source>
</evidence>
<keyword evidence="5" id="KW-0378">Hydrolase</keyword>
<reference evidence="11 12" key="1">
    <citation type="submission" date="2019-04" db="EMBL/GenBank/DDBJ databases">
        <title>An improved genome assembly and genetic linkage map for asparagus bean, Vigna unguiculata ssp. sesquipedialis.</title>
        <authorList>
            <person name="Xia Q."/>
            <person name="Zhang R."/>
            <person name="Dong Y."/>
        </authorList>
    </citation>
    <scope>NUCLEOTIDE SEQUENCE [LARGE SCALE GENOMIC DNA]</scope>
    <source>
        <tissue evidence="11">Leaf</tissue>
    </source>
</reference>
<dbReference type="SUPFAM" id="SSF51695">
    <property type="entry name" value="PLC-like phosphodiesterases"/>
    <property type="match status" value="3"/>
</dbReference>
<evidence type="ECO:0000256" key="6">
    <source>
        <dbReference type="ARBA" id="ARBA00023180"/>
    </source>
</evidence>
<name>A0A4D6KLA0_VIGUN</name>